<dbReference type="PANTHER" id="PTHR35896">
    <property type="entry name" value="IG-LIKE DOMAIN-CONTAINING PROTEIN"/>
    <property type="match status" value="1"/>
</dbReference>
<evidence type="ECO:0000313" key="3">
    <source>
        <dbReference type="Proteomes" id="UP001465668"/>
    </source>
</evidence>
<comment type="caution">
    <text evidence="2">The sequence shown here is derived from an EMBL/GenBank/DDBJ whole genome shotgun (WGS) entry which is preliminary data.</text>
</comment>
<dbReference type="InterPro" id="IPR053008">
    <property type="entry name" value="Phomopsin_biosynth_assoc"/>
</dbReference>
<evidence type="ECO:0000313" key="2">
    <source>
        <dbReference type="EMBL" id="KAK9771975.1"/>
    </source>
</evidence>
<dbReference type="EMBL" id="JARVKM010000067">
    <property type="protein sequence ID" value="KAK9771975.1"/>
    <property type="molecule type" value="Genomic_DNA"/>
</dbReference>
<keyword evidence="3" id="KW-1185">Reference proteome</keyword>
<keyword evidence="1" id="KW-0472">Membrane</keyword>
<protein>
    <submittedName>
        <fullName evidence="2">Major facilitator superfamily transporter</fullName>
    </submittedName>
</protein>
<organism evidence="2 3">
    <name type="scientific">Seiridium cardinale</name>
    <dbReference type="NCBI Taxonomy" id="138064"/>
    <lineage>
        <taxon>Eukaryota</taxon>
        <taxon>Fungi</taxon>
        <taxon>Dikarya</taxon>
        <taxon>Ascomycota</taxon>
        <taxon>Pezizomycotina</taxon>
        <taxon>Sordariomycetes</taxon>
        <taxon>Xylariomycetidae</taxon>
        <taxon>Amphisphaeriales</taxon>
        <taxon>Sporocadaceae</taxon>
        <taxon>Seiridium</taxon>
    </lineage>
</organism>
<keyword evidence="1" id="KW-0812">Transmembrane</keyword>
<dbReference type="PANTHER" id="PTHR35896:SF3">
    <property type="entry name" value="MAJOR FACILITATOR SUPERFAMILY TRANSPORTER"/>
    <property type="match status" value="1"/>
</dbReference>
<evidence type="ECO:0000256" key="1">
    <source>
        <dbReference type="SAM" id="Phobius"/>
    </source>
</evidence>
<proteinExistence type="predicted"/>
<dbReference type="Proteomes" id="UP001465668">
    <property type="component" value="Unassembled WGS sequence"/>
</dbReference>
<name>A0ABR2XDR2_9PEZI</name>
<feature type="transmembrane region" description="Helical" evidence="1">
    <location>
        <begin position="55"/>
        <end position="76"/>
    </location>
</feature>
<sequence length="235" mass="26597">MPTLASGLPQIFRSGSRAADWSNYAAVREDDSGDDVDENELKAATPSPRRGRYPVIMVAIMITIALLGVLAGWLVAGRSSSALSLSPQELVIEKPCGETPEEARARGCYFDVISFCWLPERCYDAELSERFDHQTQWEWFMDPNRTEPLTHQQIMTGEHTGLYVNWEYHLLHCTTMWEKMHRALMGPHGKKAIDGYIASYPHTQHCGHMLLSERDVQLDVINTIILVKYPDCGMV</sequence>
<accession>A0ABR2XDR2</accession>
<reference evidence="2 3" key="1">
    <citation type="submission" date="2024-02" db="EMBL/GenBank/DDBJ databases">
        <title>First draft genome assembly of two strains of Seiridium cardinale.</title>
        <authorList>
            <person name="Emiliani G."/>
            <person name="Scali E."/>
        </authorList>
    </citation>
    <scope>NUCLEOTIDE SEQUENCE [LARGE SCALE GENOMIC DNA]</scope>
    <source>
        <strain evidence="2 3">BM-138-000479</strain>
    </source>
</reference>
<keyword evidence="1" id="KW-1133">Transmembrane helix</keyword>
<gene>
    <name evidence="2" type="ORF">SCAR479_11294</name>
</gene>